<protein>
    <recommendedName>
        <fullName evidence="1">F-box domain-containing protein</fullName>
    </recommendedName>
</protein>
<dbReference type="Gramene" id="KXG35724">
    <property type="protein sequence ID" value="KXG35724"/>
    <property type="gene ID" value="SORBI_3002G217800"/>
</dbReference>
<evidence type="ECO:0000259" key="1">
    <source>
        <dbReference type="PROSITE" id="PS50181"/>
    </source>
</evidence>
<dbReference type="Gene3D" id="1.20.1280.50">
    <property type="match status" value="1"/>
</dbReference>
<dbReference type="AlphaFoldDB" id="A0A1B6QCT9"/>
<dbReference type="OrthoDB" id="1155922at2759"/>
<dbReference type="SUPFAM" id="SSF81383">
    <property type="entry name" value="F-box domain"/>
    <property type="match status" value="1"/>
</dbReference>
<proteinExistence type="predicted"/>
<accession>A0A1B6QCT9</accession>
<dbReference type="EMBL" id="CM000761">
    <property type="protein sequence ID" value="KXG35724.1"/>
    <property type="molecule type" value="Genomic_DNA"/>
</dbReference>
<dbReference type="PROSITE" id="PS50181">
    <property type="entry name" value="FBOX"/>
    <property type="match status" value="1"/>
</dbReference>
<dbReference type="Gene3D" id="3.80.10.10">
    <property type="entry name" value="Ribonuclease Inhibitor"/>
    <property type="match status" value="1"/>
</dbReference>
<name>A0A1B6QCT9_SORBI</name>
<dbReference type="PANTHER" id="PTHR31900:SF27">
    <property type="entry name" value="FBD DOMAIN-CONTAINING PROTEIN"/>
    <property type="match status" value="1"/>
</dbReference>
<dbReference type="InterPro" id="IPR050232">
    <property type="entry name" value="FBL13/AtMIF1-like"/>
</dbReference>
<dbReference type="Proteomes" id="UP000000768">
    <property type="component" value="Chromosome 2"/>
</dbReference>
<dbReference type="Pfam" id="PF00646">
    <property type="entry name" value="F-box"/>
    <property type="match status" value="1"/>
</dbReference>
<reference evidence="3" key="2">
    <citation type="journal article" date="2018" name="Plant J.">
        <title>The Sorghum bicolor reference genome: improved assembly, gene annotations, a transcriptome atlas, and signatures of genome organization.</title>
        <authorList>
            <person name="McCormick R.F."/>
            <person name="Truong S.K."/>
            <person name="Sreedasyam A."/>
            <person name="Jenkins J."/>
            <person name="Shu S."/>
            <person name="Sims D."/>
            <person name="Kennedy M."/>
            <person name="Amirebrahimi M."/>
            <person name="Weers B.D."/>
            <person name="McKinley B."/>
            <person name="Mattison A."/>
            <person name="Morishige D.T."/>
            <person name="Grimwood J."/>
            <person name="Schmutz J."/>
            <person name="Mullet J.E."/>
        </authorList>
    </citation>
    <scope>NUCLEOTIDE SEQUENCE [LARGE SCALE GENOMIC DNA]</scope>
    <source>
        <strain evidence="3">cv. BTx623</strain>
    </source>
</reference>
<reference evidence="2 3" key="1">
    <citation type="journal article" date="2009" name="Nature">
        <title>The Sorghum bicolor genome and the diversification of grasses.</title>
        <authorList>
            <person name="Paterson A.H."/>
            <person name="Bowers J.E."/>
            <person name="Bruggmann R."/>
            <person name="Dubchak I."/>
            <person name="Grimwood J."/>
            <person name="Gundlach H."/>
            <person name="Haberer G."/>
            <person name="Hellsten U."/>
            <person name="Mitros T."/>
            <person name="Poliakov A."/>
            <person name="Schmutz J."/>
            <person name="Spannagl M."/>
            <person name="Tang H."/>
            <person name="Wang X."/>
            <person name="Wicker T."/>
            <person name="Bharti A.K."/>
            <person name="Chapman J."/>
            <person name="Feltus F.A."/>
            <person name="Gowik U."/>
            <person name="Grigoriev I.V."/>
            <person name="Lyons E."/>
            <person name="Maher C.A."/>
            <person name="Martis M."/>
            <person name="Narechania A."/>
            <person name="Otillar R.P."/>
            <person name="Penning B.W."/>
            <person name="Salamov A.A."/>
            <person name="Wang Y."/>
            <person name="Zhang L."/>
            <person name="Carpita N.C."/>
            <person name="Freeling M."/>
            <person name="Gingle A.R."/>
            <person name="Hash C.T."/>
            <person name="Keller B."/>
            <person name="Klein P."/>
            <person name="Kresovich S."/>
            <person name="McCann M.C."/>
            <person name="Ming R."/>
            <person name="Peterson D.G."/>
            <person name="Mehboob-ur-Rahman"/>
            <person name="Ware D."/>
            <person name="Westhoff P."/>
            <person name="Mayer K.F."/>
            <person name="Messing J."/>
            <person name="Rokhsar D.S."/>
        </authorList>
    </citation>
    <scope>NUCLEOTIDE SEQUENCE [LARGE SCALE GENOMIC DNA]</scope>
    <source>
        <strain evidence="3">cv. BTx623</strain>
    </source>
</reference>
<sequence length="431" mass="49316">MAPRRPRKKRPISDSSAMPVGAVDADALLSLPQEVLDEVLARLDLRDVVRTSVLCRAWRRRWETLPSIDIYIPSVKQALWAVDCVLPRCPGRVRRFHVYLDDLSARRLDDWLLLLSRRGGVEALYLSPEPPYEFFSLHSTVFSWRRLISVDLFACHIPPLPPDFEGFPDLKVLSLANVTFQQNGEYQLEEIVETSPLLEKLILCEVCIEGDDFIEWEIRAPNLRHITICSNIDYGWNFAELPCLHSAVIDLWEYVGDRDFANFFAGLVQVRKLRLCMFYAPVNGIKILETLPCTFDNLKSLKLFMHFCELPPILLVFCLLKSMPNLEKLKIRIYDGEVQKIELNGEFLDAQWADGMCANLQILEMTGINWLPNEMSFMKLILSKARLLRTLCISHHDDCLVSHVDPLHELVTCGKASAQAQVLFKGAAGNY</sequence>
<dbReference type="FunCoup" id="A0A1B6QCT9">
    <property type="interactions" value="87"/>
</dbReference>
<gene>
    <name evidence="2" type="ORF">SORBI_3002G217800</name>
</gene>
<dbReference type="InterPro" id="IPR001810">
    <property type="entry name" value="F-box_dom"/>
</dbReference>
<feature type="domain" description="F-box" evidence="1">
    <location>
        <begin position="25"/>
        <end position="59"/>
    </location>
</feature>
<dbReference type="InterPro" id="IPR055411">
    <property type="entry name" value="LRR_FXL15/At3g58940/PEG3-like"/>
</dbReference>
<evidence type="ECO:0000313" key="3">
    <source>
        <dbReference type="Proteomes" id="UP000000768"/>
    </source>
</evidence>
<dbReference type="SMART" id="SM00256">
    <property type="entry name" value="FBOX"/>
    <property type="match status" value="1"/>
</dbReference>
<dbReference type="eggNOG" id="ENOG502QTI8">
    <property type="taxonomic scope" value="Eukaryota"/>
</dbReference>
<dbReference type="STRING" id="4558.A0A1B6QCT9"/>
<keyword evidence="3" id="KW-1185">Reference proteome</keyword>
<dbReference type="SUPFAM" id="SSF52047">
    <property type="entry name" value="RNI-like"/>
    <property type="match status" value="1"/>
</dbReference>
<dbReference type="InterPro" id="IPR032675">
    <property type="entry name" value="LRR_dom_sf"/>
</dbReference>
<organism evidence="2 3">
    <name type="scientific">Sorghum bicolor</name>
    <name type="common">Sorghum</name>
    <name type="synonym">Sorghum vulgare</name>
    <dbReference type="NCBI Taxonomy" id="4558"/>
    <lineage>
        <taxon>Eukaryota</taxon>
        <taxon>Viridiplantae</taxon>
        <taxon>Streptophyta</taxon>
        <taxon>Embryophyta</taxon>
        <taxon>Tracheophyta</taxon>
        <taxon>Spermatophyta</taxon>
        <taxon>Magnoliopsida</taxon>
        <taxon>Liliopsida</taxon>
        <taxon>Poales</taxon>
        <taxon>Poaceae</taxon>
        <taxon>PACMAD clade</taxon>
        <taxon>Panicoideae</taxon>
        <taxon>Andropogonodae</taxon>
        <taxon>Andropogoneae</taxon>
        <taxon>Sorghinae</taxon>
        <taxon>Sorghum</taxon>
    </lineage>
</organism>
<evidence type="ECO:0000313" key="2">
    <source>
        <dbReference type="EMBL" id="KXG35724.1"/>
    </source>
</evidence>
<dbReference type="PANTHER" id="PTHR31900">
    <property type="entry name" value="F-BOX/RNI SUPERFAMILY PROTEIN-RELATED"/>
    <property type="match status" value="1"/>
</dbReference>
<dbReference type="OMA" id="LFACDIP"/>
<dbReference type="InParanoid" id="A0A1B6QCT9"/>
<dbReference type="InterPro" id="IPR036047">
    <property type="entry name" value="F-box-like_dom_sf"/>
</dbReference>
<dbReference type="Pfam" id="PF24758">
    <property type="entry name" value="LRR_At5g56370"/>
    <property type="match status" value="1"/>
</dbReference>